<dbReference type="AlphaFoldDB" id="A0A150Q0Y1"/>
<protein>
    <recommendedName>
        <fullName evidence="7">DUF3817 domain-containing protein</fullName>
    </recommendedName>
</protein>
<comment type="caution">
    <text evidence="8">The sequence shown here is derived from an EMBL/GenBank/DDBJ whole genome shotgun (WGS) entry which is preliminary data.</text>
</comment>
<comment type="subcellular location">
    <subcellularLocation>
        <location evidence="1">Cell membrane</location>
        <topology evidence="1">Multi-pass membrane protein</topology>
    </subcellularLocation>
</comment>
<evidence type="ECO:0000259" key="7">
    <source>
        <dbReference type="Pfam" id="PF12823"/>
    </source>
</evidence>
<evidence type="ECO:0000256" key="2">
    <source>
        <dbReference type="ARBA" id="ARBA00022475"/>
    </source>
</evidence>
<evidence type="ECO:0000313" key="8">
    <source>
        <dbReference type="EMBL" id="KYF61406.1"/>
    </source>
</evidence>
<dbReference type="GO" id="GO:0005886">
    <property type="term" value="C:plasma membrane"/>
    <property type="evidence" value="ECO:0007669"/>
    <property type="project" value="UniProtKB-SubCell"/>
</dbReference>
<accession>A0A150Q0Y1</accession>
<feature type="transmembrane region" description="Helical" evidence="6">
    <location>
        <begin position="12"/>
        <end position="30"/>
    </location>
</feature>
<sequence length="96" mass="10327">MNERRALRIASIIEGASLLILLLVAMPLKYALGYPVAVRIAGSVHGVLFLAMLSAAFRAALERALSGRAVLRVVALSVVPFGFVVADRILRVRDRG</sequence>
<dbReference type="EMBL" id="JELX01000803">
    <property type="protein sequence ID" value="KYF61406.1"/>
    <property type="molecule type" value="Genomic_DNA"/>
</dbReference>
<dbReference type="NCBIfam" id="TIGR03954">
    <property type="entry name" value="integ_memb_HG"/>
    <property type="match status" value="1"/>
</dbReference>
<dbReference type="InterPro" id="IPR023845">
    <property type="entry name" value="DUF3817_TM"/>
</dbReference>
<evidence type="ECO:0000256" key="3">
    <source>
        <dbReference type="ARBA" id="ARBA00022692"/>
    </source>
</evidence>
<keyword evidence="4 6" id="KW-1133">Transmembrane helix</keyword>
<evidence type="ECO:0000256" key="4">
    <source>
        <dbReference type="ARBA" id="ARBA00022989"/>
    </source>
</evidence>
<feature type="transmembrane region" description="Helical" evidence="6">
    <location>
        <begin position="69"/>
        <end position="90"/>
    </location>
</feature>
<evidence type="ECO:0000256" key="1">
    <source>
        <dbReference type="ARBA" id="ARBA00004651"/>
    </source>
</evidence>
<reference evidence="8 9" key="1">
    <citation type="submission" date="2014-02" db="EMBL/GenBank/DDBJ databases">
        <title>The small core and large imbalanced accessory genome model reveals a collaborative survival strategy of Sorangium cellulosum strains in nature.</title>
        <authorList>
            <person name="Han K."/>
            <person name="Peng R."/>
            <person name="Blom J."/>
            <person name="Li Y.-Z."/>
        </authorList>
    </citation>
    <scope>NUCLEOTIDE SEQUENCE [LARGE SCALE GENOMIC DNA]</scope>
    <source>
        <strain evidence="8 9">So0157-18</strain>
    </source>
</reference>
<keyword evidence="2" id="KW-1003">Cell membrane</keyword>
<dbReference type="Proteomes" id="UP000075604">
    <property type="component" value="Unassembled WGS sequence"/>
</dbReference>
<feature type="transmembrane region" description="Helical" evidence="6">
    <location>
        <begin position="36"/>
        <end position="57"/>
    </location>
</feature>
<organism evidence="8 9">
    <name type="scientific">Sorangium cellulosum</name>
    <name type="common">Polyangium cellulosum</name>
    <dbReference type="NCBI Taxonomy" id="56"/>
    <lineage>
        <taxon>Bacteria</taxon>
        <taxon>Pseudomonadati</taxon>
        <taxon>Myxococcota</taxon>
        <taxon>Polyangia</taxon>
        <taxon>Polyangiales</taxon>
        <taxon>Polyangiaceae</taxon>
        <taxon>Sorangium</taxon>
    </lineage>
</organism>
<feature type="domain" description="DUF3817" evidence="7">
    <location>
        <begin position="5"/>
        <end position="90"/>
    </location>
</feature>
<evidence type="ECO:0000313" key="9">
    <source>
        <dbReference type="Proteomes" id="UP000075604"/>
    </source>
</evidence>
<gene>
    <name evidence="8" type="ORF">BE04_50935</name>
</gene>
<evidence type="ECO:0000256" key="5">
    <source>
        <dbReference type="ARBA" id="ARBA00023136"/>
    </source>
</evidence>
<keyword evidence="3 6" id="KW-0812">Transmembrane</keyword>
<dbReference type="PANTHER" id="PTHR40077">
    <property type="entry name" value="MEMBRANE PROTEIN-RELATED"/>
    <property type="match status" value="1"/>
</dbReference>
<dbReference type="Pfam" id="PF12823">
    <property type="entry name" value="DUF3817"/>
    <property type="match status" value="1"/>
</dbReference>
<evidence type="ECO:0000256" key="6">
    <source>
        <dbReference type="SAM" id="Phobius"/>
    </source>
</evidence>
<keyword evidence="5 6" id="KW-0472">Membrane</keyword>
<dbReference type="PANTHER" id="PTHR40077:SF1">
    <property type="entry name" value="MEMBRANE PROTEIN"/>
    <property type="match status" value="1"/>
</dbReference>
<name>A0A150Q0Y1_SORCE</name>
<proteinExistence type="predicted"/>